<dbReference type="Proteomes" id="UP001221924">
    <property type="component" value="Unassembled WGS sequence"/>
</dbReference>
<feature type="transmembrane region" description="Helical" evidence="1">
    <location>
        <begin position="276"/>
        <end position="296"/>
    </location>
</feature>
<evidence type="ECO:0008006" key="4">
    <source>
        <dbReference type="Google" id="ProtNLM"/>
    </source>
</evidence>
<feature type="transmembrane region" description="Helical" evidence="1">
    <location>
        <begin position="203"/>
        <end position="220"/>
    </location>
</feature>
<protein>
    <recommendedName>
        <fullName evidence="4">O-antigen ligase domain-containing protein</fullName>
    </recommendedName>
</protein>
<keyword evidence="1" id="KW-0812">Transmembrane</keyword>
<feature type="transmembrane region" description="Helical" evidence="1">
    <location>
        <begin position="227"/>
        <end position="256"/>
    </location>
</feature>
<dbReference type="RefSeq" id="WP_149924839.1">
    <property type="nucleotide sequence ID" value="NZ_CAXKYC010000003.1"/>
</dbReference>
<reference evidence="2" key="1">
    <citation type="submission" date="2023-03" db="EMBL/GenBank/DDBJ databases">
        <title>DFI Biobank Strains.</title>
        <authorList>
            <person name="Mostad J."/>
            <person name="Paddock L."/>
            <person name="Medina S."/>
            <person name="Waligurski E."/>
            <person name="Barat B."/>
            <person name="Smith R."/>
            <person name="Burgo V."/>
            <person name="Metcalfe C."/>
            <person name="Woodson C."/>
            <person name="Sundararajan A."/>
            <person name="Ramaswamy R."/>
            <person name="Lin H."/>
            <person name="Pamer E.G."/>
        </authorList>
    </citation>
    <scope>NUCLEOTIDE SEQUENCE</scope>
    <source>
        <strain evidence="2">DFI.9.5</strain>
    </source>
</reference>
<sequence length="430" mass="48136">MKYGITGKRRCNTTLAKINFYGKKEGGCVDGFFSFLIAFSLILQHYKGFLGNAGISVLVLGLPYIVLGLLAKLQNEKISVEKIIFPLVLFSLYKAFIHEVNFMGIAQAIVIVIYYFAISEGVINLKSVFKSASRIAQVASILIIVQYVCHYIFGFHLKLVPVSLLLPESSQWIAGAETGQVGINGIRSELYRPSAFFLEPSHMFLYVFPILFVFLLSPNIDNWRRKIAILLTVGLFLTTSGMGIGVSCFAWILYLGFNSGKLNNIKLKNVFRIKNLIMLITFCIVFIVLCFTVPFFRDSIVRIFVGESGGSNAIEGRTAQGFNLIANLTGVKLLIGVTSTTVGIQFNMAGFVATLYKFGIIGTFLSYAFYVKNAICQKVPYKWIAVVIVFVSFFSAHTHGIFYMLYYVIILMMGYNEKFTTGGKIRWKQM</sequence>
<evidence type="ECO:0000256" key="1">
    <source>
        <dbReference type="SAM" id="Phobius"/>
    </source>
</evidence>
<proteinExistence type="predicted"/>
<feature type="transmembrane region" description="Helical" evidence="1">
    <location>
        <begin position="324"/>
        <end position="344"/>
    </location>
</feature>
<dbReference type="AlphaFoldDB" id="A0AAW6M035"/>
<name>A0AAW6M035_9BACE</name>
<keyword evidence="1" id="KW-0472">Membrane</keyword>
<organism evidence="2 3">
    <name type="scientific">Bacteroides cellulosilyticus</name>
    <dbReference type="NCBI Taxonomy" id="246787"/>
    <lineage>
        <taxon>Bacteria</taxon>
        <taxon>Pseudomonadati</taxon>
        <taxon>Bacteroidota</taxon>
        <taxon>Bacteroidia</taxon>
        <taxon>Bacteroidales</taxon>
        <taxon>Bacteroidaceae</taxon>
        <taxon>Bacteroides</taxon>
    </lineage>
</organism>
<feature type="transmembrane region" description="Helical" evidence="1">
    <location>
        <begin position="383"/>
        <end position="409"/>
    </location>
</feature>
<accession>A0AAW6M035</accession>
<feature type="transmembrane region" description="Helical" evidence="1">
    <location>
        <begin position="135"/>
        <end position="157"/>
    </location>
</feature>
<comment type="caution">
    <text evidence="2">The sequence shown here is derived from an EMBL/GenBank/DDBJ whole genome shotgun (WGS) entry which is preliminary data.</text>
</comment>
<dbReference type="EMBL" id="JARFID010000002">
    <property type="protein sequence ID" value="MDE8693114.1"/>
    <property type="molecule type" value="Genomic_DNA"/>
</dbReference>
<evidence type="ECO:0000313" key="3">
    <source>
        <dbReference type="Proteomes" id="UP001221924"/>
    </source>
</evidence>
<gene>
    <name evidence="2" type="ORF">PZH42_03265</name>
</gene>
<feature type="transmembrane region" description="Helical" evidence="1">
    <location>
        <begin position="49"/>
        <end position="71"/>
    </location>
</feature>
<feature type="transmembrane region" description="Helical" evidence="1">
    <location>
        <begin position="102"/>
        <end position="123"/>
    </location>
</feature>
<keyword evidence="1" id="KW-1133">Transmembrane helix</keyword>
<feature type="transmembrane region" description="Helical" evidence="1">
    <location>
        <begin position="350"/>
        <end position="371"/>
    </location>
</feature>
<evidence type="ECO:0000313" key="2">
    <source>
        <dbReference type="EMBL" id="MDE8693114.1"/>
    </source>
</evidence>